<organism evidence="1 2">
    <name type="scientific">Ramlibacter pinisoli</name>
    <dbReference type="NCBI Taxonomy" id="2682844"/>
    <lineage>
        <taxon>Bacteria</taxon>
        <taxon>Pseudomonadati</taxon>
        <taxon>Pseudomonadota</taxon>
        <taxon>Betaproteobacteria</taxon>
        <taxon>Burkholderiales</taxon>
        <taxon>Comamonadaceae</taxon>
        <taxon>Ramlibacter</taxon>
    </lineage>
</organism>
<comment type="caution">
    <text evidence="1">The sequence shown here is derived from an EMBL/GenBank/DDBJ whole genome shotgun (WGS) entry which is preliminary data.</text>
</comment>
<reference evidence="1 2" key="1">
    <citation type="submission" date="2019-12" db="EMBL/GenBank/DDBJ databases">
        <authorList>
            <person name="Huq M.A."/>
        </authorList>
    </citation>
    <scope>NUCLEOTIDE SEQUENCE [LARGE SCALE GENOMIC DNA]</scope>
    <source>
        <strain evidence="1 2">MAH-25</strain>
    </source>
</reference>
<evidence type="ECO:0000313" key="1">
    <source>
        <dbReference type="EMBL" id="MVQ29390.1"/>
    </source>
</evidence>
<gene>
    <name evidence="1" type="ORF">GON04_08025</name>
</gene>
<dbReference type="InterPro" id="IPR022037">
    <property type="entry name" value="DUF3606"/>
</dbReference>
<dbReference type="Pfam" id="PF12244">
    <property type="entry name" value="DUF3606"/>
    <property type="match status" value="1"/>
</dbReference>
<dbReference type="EMBL" id="WSEL01000003">
    <property type="protein sequence ID" value="MVQ29390.1"/>
    <property type="molecule type" value="Genomic_DNA"/>
</dbReference>
<protein>
    <submittedName>
        <fullName evidence="1">DUF3606 domain-containing protein</fullName>
    </submittedName>
</protein>
<sequence length="70" mass="7788">MPDSKGASTGRTADRIDVSWDYEVCAWARHFNTSEKQVKEAVAAVGDRADKVRAHLAERRQQSSERPSGN</sequence>
<name>A0A6N8IT84_9BURK</name>
<dbReference type="Proteomes" id="UP000469385">
    <property type="component" value="Unassembled WGS sequence"/>
</dbReference>
<keyword evidence="2" id="KW-1185">Reference proteome</keyword>
<dbReference type="AlphaFoldDB" id="A0A6N8IT84"/>
<proteinExistence type="predicted"/>
<evidence type="ECO:0000313" key="2">
    <source>
        <dbReference type="Proteomes" id="UP000469385"/>
    </source>
</evidence>
<dbReference type="RefSeq" id="WP_157397398.1">
    <property type="nucleotide sequence ID" value="NZ_WSEL01000003.1"/>
</dbReference>
<accession>A0A6N8IT84</accession>